<dbReference type="Proteomes" id="UP000326500">
    <property type="component" value="Unassembled WGS sequence"/>
</dbReference>
<dbReference type="PROSITE" id="PS50072">
    <property type="entry name" value="CSA_PPIASE_2"/>
    <property type="match status" value="1"/>
</dbReference>
<dbReference type="InterPro" id="IPR024936">
    <property type="entry name" value="Cyclophilin-type_PPIase"/>
</dbReference>
<dbReference type="InterPro" id="IPR020892">
    <property type="entry name" value="Cyclophilin-type_PPIase_CS"/>
</dbReference>
<keyword evidence="6" id="KW-1185">Reference proteome</keyword>
<dbReference type="GO" id="GO:0003755">
    <property type="term" value="F:peptidyl-prolyl cis-trans isomerase activity"/>
    <property type="evidence" value="ECO:0007669"/>
    <property type="project" value="UniProtKB-KW"/>
</dbReference>
<dbReference type="PROSITE" id="PS00170">
    <property type="entry name" value="CSA_PPIASE_1"/>
    <property type="match status" value="1"/>
</dbReference>
<evidence type="ECO:0000256" key="3">
    <source>
        <dbReference type="ARBA" id="ARBA00023235"/>
    </source>
</evidence>
<dbReference type="EC" id="5.2.1.8" evidence="1"/>
<dbReference type="GO" id="GO:0006457">
    <property type="term" value="P:protein folding"/>
    <property type="evidence" value="ECO:0007669"/>
    <property type="project" value="InterPro"/>
</dbReference>
<dbReference type="InterPro" id="IPR029000">
    <property type="entry name" value="Cyclophilin-like_dom_sf"/>
</dbReference>
<gene>
    <name evidence="5" type="ORF">SAMN04488571_105101</name>
</gene>
<dbReference type="Gene3D" id="2.40.100.10">
    <property type="entry name" value="Cyclophilin-like"/>
    <property type="match status" value="1"/>
</dbReference>
<evidence type="ECO:0000256" key="2">
    <source>
        <dbReference type="ARBA" id="ARBA00023110"/>
    </source>
</evidence>
<organism evidence="5 6">
    <name type="scientific">Methanoculleus thermophilus</name>
    <dbReference type="NCBI Taxonomy" id="2200"/>
    <lineage>
        <taxon>Archaea</taxon>
        <taxon>Methanobacteriati</taxon>
        <taxon>Methanobacteriota</taxon>
        <taxon>Stenosarchaea group</taxon>
        <taxon>Methanomicrobia</taxon>
        <taxon>Methanomicrobiales</taxon>
        <taxon>Methanomicrobiaceae</taxon>
        <taxon>Methanoculleus</taxon>
    </lineage>
</organism>
<dbReference type="RefSeq" id="WP_066957920.1">
    <property type="nucleotide sequence ID" value="NZ_BCNX01000008.1"/>
</dbReference>
<dbReference type="PANTHER" id="PTHR45625">
    <property type="entry name" value="PEPTIDYL-PROLYL CIS-TRANS ISOMERASE-RELATED"/>
    <property type="match status" value="1"/>
</dbReference>
<dbReference type="PRINTS" id="PR00153">
    <property type="entry name" value="CSAPPISMRASE"/>
</dbReference>
<dbReference type="Pfam" id="PF00160">
    <property type="entry name" value="Pro_isomerase"/>
    <property type="match status" value="1"/>
</dbReference>
<proteinExistence type="predicted"/>
<name>A0A1G8ZZW1_9EURY</name>
<dbReference type="OrthoDB" id="12184at2157"/>
<dbReference type="EMBL" id="FNFT01000005">
    <property type="protein sequence ID" value="SDK20623.1"/>
    <property type="molecule type" value="Genomic_DNA"/>
</dbReference>
<dbReference type="InterPro" id="IPR002130">
    <property type="entry name" value="Cyclophilin-type_PPIase_dom"/>
</dbReference>
<dbReference type="STRING" id="2200.GCA_001571405_01671"/>
<evidence type="ECO:0000313" key="6">
    <source>
        <dbReference type="Proteomes" id="UP000326500"/>
    </source>
</evidence>
<dbReference type="PIRSF" id="PIRSF001467">
    <property type="entry name" value="Peptidylpro_ismrse"/>
    <property type="match status" value="1"/>
</dbReference>
<dbReference type="PANTHER" id="PTHR45625:SF4">
    <property type="entry name" value="PEPTIDYLPROLYL ISOMERASE DOMAIN AND WD REPEAT-CONTAINING PROTEIN 1"/>
    <property type="match status" value="1"/>
</dbReference>
<feature type="domain" description="PPIase cyclophilin-type" evidence="4">
    <location>
        <begin position="9"/>
        <end position="159"/>
    </location>
</feature>
<dbReference type="SUPFAM" id="SSF50891">
    <property type="entry name" value="Cyclophilin-like"/>
    <property type="match status" value="1"/>
</dbReference>
<keyword evidence="2" id="KW-0697">Rotamase</keyword>
<evidence type="ECO:0000313" key="5">
    <source>
        <dbReference type="EMBL" id="SDK20623.1"/>
    </source>
</evidence>
<dbReference type="InterPro" id="IPR044666">
    <property type="entry name" value="Cyclophilin_A-like"/>
</dbReference>
<accession>A0A1G8ZZW1</accession>
<sequence>MADKRVVLHTTMGDITIRLYDDMPVTAGNFEKLVRSGFYDGTIFHRVIDGFMIQGGDPTGTGMGGPGYTIPDEFVKGHSNLRGTISMANTGRPNSGGSQFFINLVDNTYLDWDDPRTPSAHPVFGEVVEGLDVVDKIGKVRTDSSDRPKVPVRIEKAEVLE</sequence>
<protein>
    <recommendedName>
        <fullName evidence="1">peptidylprolyl isomerase</fullName>
        <ecNumber evidence="1">5.2.1.8</ecNumber>
    </recommendedName>
</protein>
<evidence type="ECO:0000256" key="1">
    <source>
        <dbReference type="ARBA" id="ARBA00013194"/>
    </source>
</evidence>
<reference evidence="5 6" key="1">
    <citation type="submission" date="2016-10" db="EMBL/GenBank/DDBJ databases">
        <authorList>
            <person name="Varghese N."/>
            <person name="Submissions S."/>
        </authorList>
    </citation>
    <scope>NUCLEOTIDE SEQUENCE [LARGE SCALE GENOMIC DNA]</scope>
    <source>
        <strain evidence="5 6">DSM 2373</strain>
    </source>
</reference>
<dbReference type="AlphaFoldDB" id="A0A1G8ZZW1"/>
<keyword evidence="3 5" id="KW-0413">Isomerase</keyword>
<evidence type="ECO:0000259" key="4">
    <source>
        <dbReference type="PROSITE" id="PS50072"/>
    </source>
</evidence>
<dbReference type="CDD" id="cd00317">
    <property type="entry name" value="cyclophilin"/>
    <property type="match status" value="1"/>
</dbReference>